<dbReference type="EMBL" id="CM037616">
    <property type="protein sequence ID" value="KAH7994190.1"/>
    <property type="molecule type" value="Genomic_DNA"/>
</dbReference>
<organism evidence="1 2">
    <name type="scientific">Sphaerodactylus townsendi</name>
    <dbReference type="NCBI Taxonomy" id="933632"/>
    <lineage>
        <taxon>Eukaryota</taxon>
        <taxon>Metazoa</taxon>
        <taxon>Chordata</taxon>
        <taxon>Craniata</taxon>
        <taxon>Vertebrata</taxon>
        <taxon>Euteleostomi</taxon>
        <taxon>Lepidosauria</taxon>
        <taxon>Squamata</taxon>
        <taxon>Bifurcata</taxon>
        <taxon>Gekkota</taxon>
        <taxon>Sphaerodactylidae</taxon>
        <taxon>Sphaerodactylus</taxon>
    </lineage>
</organism>
<reference evidence="1" key="1">
    <citation type="submission" date="2021-08" db="EMBL/GenBank/DDBJ databases">
        <title>The first chromosome-level gecko genome reveals the dynamic sex chromosomes of Neotropical dwarf geckos (Sphaerodactylidae: Sphaerodactylus).</title>
        <authorList>
            <person name="Pinto B.J."/>
            <person name="Keating S.E."/>
            <person name="Gamble T."/>
        </authorList>
    </citation>
    <scope>NUCLEOTIDE SEQUENCE</scope>
    <source>
        <strain evidence="1">TG3544</strain>
    </source>
</reference>
<protein>
    <submittedName>
        <fullName evidence="1">Phosphatidylinositol 5-phosphate 4-kinase type-2 gamma</fullName>
    </submittedName>
</protein>
<dbReference type="Proteomes" id="UP000827872">
    <property type="component" value="Linkage Group LG03"/>
</dbReference>
<evidence type="ECO:0000313" key="2">
    <source>
        <dbReference type="Proteomes" id="UP000827872"/>
    </source>
</evidence>
<keyword evidence="2" id="KW-1185">Reference proteome</keyword>
<name>A0ACB8EP03_9SAUR</name>
<accession>A0ACB8EP03</accession>
<evidence type="ECO:0000313" key="1">
    <source>
        <dbReference type="EMBL" id="KAH7994190.1"/>
    </source>
</evidence>
<gene>
    <name evidence="1" type="primary">PIP4K2C_1</name>
    <name evidence="1" type="ORF">K3G42_033441</name>
</gene>
<comment type="caution">
    <text evidence="1">The sequence shown here is derived from an EMBL/GenBank/DDBJ whole genome shotgun (WGS) entry which is preliminary data.</text>
</comment>
<sequence>MDYSLLLGIHDVQRAEQEEDEEVKEEEEDGEGEPGGVASVGSYGTSPEGIGSYLNSHKPLGPGDFDPYIDVYAIKCAENSPQKEVYFMGLIDILTQYDAKKKAAHAAKTVKHGAGAEISTVHPDQYAKRFLDFVTNVFA</sequence>
<proteinExistence type="predicted"/>